<comment type="caution">
    <text evidence="3">The sequence shown here is derived from an EMBL/GenBank/DDBJ whole genome shotgun (WGS) entry which is preliminary data.</text>
</comment>
<feature type="compositionally biased region" description="Acidic residues" evidence="1">
    <location>
        <begin position="324"/>
        <end position="344"/>
    </location>
</feature>
<dbReference type="Gene3D" id="2.60.40.60">
    <property type="entry name" value="Cadherins"/>
    <property type="match status" value="1"/>
</dbReference>
<evidence type="ECO:0000256" key="1">
    <source>
        <dbReference type="SAM" id="MobiDB-lite"/>
    </source>
</evidence>
<feature type="compositionally biased region" description="Pro residues" evidence="1">
    <location>
        <begin position="235"/>
        <end position="245"/>
    </location>
</feature>
<feature type="chain" id="PRO_5013098798" evidence="2">
    <location>
        <begin position="20"/>
        <end position="489"/>
    </location>
</feature>
<dbReference type="AlphaFoldDB" id="A0A226CWE6"/>
<keyword evidence="4" id="KW-1185">Reference proteome</keyword>
<evidence type="ECO:0000313" key="3">
    <source>
        <dbReference type="EMBL" id="OXA37672.1"/>
    </source>
</evidence>
<evidence type="ECO:0000313" key="4">
    <source>
        <dbReference type="Proteomes" id="UP000198287"/>
    </source>
</evidence>
<sequence length="489" mass="53102">MNSITVASLVLLLVGVSAGQNCGFEGHVGLTTIELPPVAEGTGTNETIGTFQLYDTTSTATVSNAFNKYLGALRYSNGVYVLYVTDLFSSFVTVERVQEIRRTVSLTCSDSTNVRVTFVIPVPDVNNHAPAFSQDEYDVSVFLPLIPSGDFTVVKTGIVVTDKDVEFANADVFITSSSRHFTVRSTLLESPASFDYQVEFLVDNNLEEGIYTALLTADDGTHISTSTATITVHPPGTPEPEPSEPPTTLEPETDPPTTAEPEPTTAEPEPTTEEPTTEEPTTEEPTTEEPTTEEPTTTPEPEPETTTEEIPEVEPTHDPITTTEEPEPTTEEPTTEEPTTEEPTTEVPTTVGPSQPCGIVGIDSDTTVTLAEPLLPTLPPSTEVWRGSLFNVNYTTASSHAHNKYISALRSGTNYWFQVTAEYPKFLEEQATNILQRRVNFYCNGGDVVQYQFGLEVFTGPEVEPTDAAAPFVIADEQVSIVRGGRLFL</sequence>
<reference evidence="3 4" key="1">
    <citation type="submission" date="2015-12" db="EMBL/GenBank/DDBJ databases">
        <title>The genome of Folsomia candida.</title>
        <authorList>
            <person name="Faddeeva A."/>
            <person name="Derks M.F."/>
            <person name="Anvar Y."/>
            <person name="Smit S."/>
            <person name="Van Straalen N."/>
            <person name="Roelofs D."/>
        </authorList>
    </citation>
    <scope>NUCLEOTIDE SEQUENCE [LARGE SCALE GENOMIC DNA]</scope>
    <source>
        <strain evidence="3 4">VU population</strain>
        <tissue evidence="3">Whole body</tissue>
    </source>
</reference>
<dbReference type="EMBL" id="LNIX01000054">
    <property type="protein sequence ID" value="OXA37672.1"/>
    <property type="molecule type" value="Genomic_DNA"/>
</dbReference>
<proteinExistence type="predicted"/>
<name>A0A226CWE6_FOLCA</name>
<gene>
    <name evidence="3" type="ORF">Fcan01_27565</name>
</gene>
<feature type="region of interest" description="Disordered" evidence="1">
    <location>
        <begin position="227"/>
        <end position="358"/>
    </location>
</feature>
<accession>A0A226CWE6</accession>
<evidence type="ECO:0000256" key="2">
    <source>
        <dbReference type="SAM" id="SignalP"/>
    </source>
</evidence>
<feature type="compositionally biased region" description="Low complexity" evidence="1">
    <location>
        <begin position="246"/>
        <end position="269"/>
    </location>
</feature>
<dbReference type="Proteomes" id="UP000198287">
    <property type="component" value="Unassembled WGS sequence"/>
</dbReference>
<protein>
    <submittedName>
        <fullName evidence="3">Proteoglycan 4</fullName>
    </submittedName>
</protein>
<feature type="compositionally biased region" description="Acidic residues" evidence="1">
    <location>
        <begin position="270"/>
        <end position="292"/>
    </location>
</feature>
<feature type="compositionally biased region" description="Acidic residues" evidence="1">
    <location>
        <begin position="301"/>
        <end position="312"/>
    </location>
</feature>
<feature type="signal peptide" evidence="2">
    <location>
        <begin position="1"/>
        <end position="19"/>
    </location>
</feature>
<organism evidence="3 4">
    <name type="scientific">Folsomia candida</name>
    <name type="common">Springtail</name>
    <dbReference type="NCBI Taxonomy" id="158441"/>
    <lineage>
        <taxon>Eukaryota</taxon>
        <taxon>Metazoa</taxon>
        <taxon>Ecdysozoa</taxon>
        <taxon>Arthropoda</taxon>
        <taxon>Hexapoda</taxon>
        <taxon>Collembola</taxon>
        <taxon>Entomobryomorpha</taxon>
        <taxon>Isotomoidea</taxon>
        <taxon>Isotomidae</taxon>
        <taxon>Proisotominae</taxon>
        <taxon>Folsomia</taxon>
    </lineage>
</organism>
<keyword evidence="2" id="KW-0732">Signal</keyword>